<dbReference type="PANTHER" id="PTHR33112">
    <property type="entry name" value="DOMAIN PROTEIN, PUTATIVE-RELATED"/>
    <property type="match status" value="1"/>
</dbReference>
<dbReference type="STRING" id="1182542.W9YSW1"/>
<protein>
    <recommendedName>
        <fullName evidence="1">Heterokaryon incompatibility domain-containing protein</fullName>
    </recommendedName>
</protein>
<dbReference type="AlphaFoldDB" id="W9YSW1"/>
<evidence type="ECO:0000259" key="1">
    <source>
        <dbReference type="Pfam" id="PF06985"/>
    </source>
</evidence>
<evidence type="ECO:0000313" key="2">
    <source>
        <dbReference type="EMBL" id="EXJ92770.1"/>
    </source>
</evidence>
<gene>
    <name evidence="2" type="ORF">A1O3_01322</name>
</gene>
<accession>W9YSW1</accession>
<evidence type="ECO:0000313" key="3">
    <source>
        <dbReference type="Proteomes" id="UP000019478"/>
    </source>
</evidence>
<dbReference type="HOGENOM" id="CLU_002639_8_3_1"/>
<feature type="domain" description="Heterokaryon incompatibility" evidence="1">
    <location>
        <begin position="104"/>
        <end position="270"/>
    </location>
</feature>
<proteinExistence type="predicted"/>
<dbReference type="Proteomes" id="UP000019478">
    <property type="component" value="Unassembled WGS sequence"/>
</dbReference>
<dbReference type="Pfam" id="PF06985">
    <property type="entry name" value="HET"/>
    <property type="match status" value="1"/>
</dbReference>
<keyword evidence="3" id="KW-1185">Reference proteome</keyword>
<dbReference type="PANTHER" id="PTHR33112:SF16">
    <property type="entry name" value="HETEROKARYON INCOMPATIBILITY DOMAIN-CONTAINING PROTEIN"/>
    <property type="match status" value="1"/>
</dbReference>
<dbReference type="EMBL" id="AMGY01000001">
    <property type="protein sequence ID" value="EXJ92770.1"/>
    <property type="molecule type" value="Genomic_DNA"/>
</dbReference>
<name>W9YSW1_9EURO</name>
<dbReference type="InterPro" id="IPR010730">
    <property type="entry name" value="HET"/>
</dbReference>
<organism evidence="2 3">
    <name type="scientific">Capronia epimyces CBS 606.96</name>
    <dbReference type="NCBI Taxonomy" id="1182542"/>
    <lineage>
        <taxon>Eukaryota</taxon>
        <taxon>Fungi</taxon>
        <taxon>Dikarya</taxon>
        <taxon>Ascomycota</taxon>
        <taxon>Pezizomycotina</taxon>
        <taxon>Eurotiomycetes</taxon>
        <taxon>Chaetothyriomycetidae</taxon>
        <taxon>Chaetothyriales</taxon>
        <taxon>Herpotrichiellaceae</taxon>
        <taxon>Capronia</taxon>
    </lineage>
</organism>
<dbReference type="RefSeq" id="XP_007729660.1">
    <property type="nucleotide sequence ID" value="XM_007731470.1"/>
</dbReference>
<dbReference type="GeneID" id="19165460"/>
<comment type="caution">
    <text evidence="2">The sequence shown here is derived from an EMBL/GenBank/DDBJ whole genome shotgun (WGS) entry which is preliminary data.</text>
</comment>
<dbReference type="OrthoDB" id="5125733at2759"/>
<reference evidence="2 3" key="1">
    <citation type="submission" date="2013-03" db="EMBL/GenBank/DDBJ databases">
        <title>The Genome Sequence of Capronia epimyces CBS 606.96.</title>
        <authorList>
            <consortium name="The Broad Institute Genomics Platform"/>
            <person name="Cuomo C."/>
            <person name="de Hoog S."/>
            <person name="Gorbushina A."/>
            <person name="Walker B."/>
            <person name="Young S.K."/>
            <person name="Zeng Q."/>
            <person name="Gargeya S."/>
            <person name="Fitzgerald M."/>
            <person name="Haas B."/>
            <person name="Abouelleil A."/>
            <person name="Allen A.W."/>
            <person name="Alvarado L."/>
            <person name="Arachchi H.M."/>
            <person name="Berlin A.M."/>
            <person name="Chapman S.B."/>
            <person name="Gainer-Dewar J."/>
            <person name="Goldberg J."/>
            <person name="Griggs A."/>
            <person name="Gujja S."/>
            <person name="Hansen M."/>
            <person name="Howarth C."/>
            <person name="Imamovic A."/>
            <person name="Ireland A."/>
            <person name="Larimer J."/>
            <person name="McCowan C."/>
            <person name="Murphy C."/>
            <person name="Pearson M."/>
            <person name="Poon T.W."/>
            <person name="Priest M."/>
            <person name="Roberts A."/>
            <person name="Saif S."/>
            <person name="Shea T."/>
            <person name="Sisk P."/>
            <person name="Sykes S."/>
            <person name="Wortman J."/>
            <person name="Nusbaum C."/>
            <person name="Birren B."/>
        </authorList>
    </citation>
    <scope>NUCLEOTIDE SEQUENCE [LARGE SCALE GENOMIC DNA]</scope>
    <source>
        <strain evidence="2 3">CBS 606.96</strain>
    </source>
</reference>
<sequence length="603" mass="67906">MKREDTSTSTSLSSESEGLPIEALSFHPSRCLAFKQCLESHSYCNRNVGQADALPKRLVDMGEEGLFRPRLVLTSELKQKHKDGSKDKDKAYANATATAHPIKYIALSHSWSSLSQRDKKSLSTTRENESRHYNKIDVEAIPPNYRAVMHMCRALGVRYLWMDSLCIVQQPTDDNRVDWDEEAGRMRQIYGAAVLTVALNTTQPLFKKTEKADQADPADPANQAVQADPAEWDAIERECRLIDHILWRPLFTKRILQGGIVGERAWCLQERHLSPRVLHLLDNGKFILECAQGGMVDNSQRNPRVRRGEIPYSRGDKLAITKRLVDIEYEYEHGGKTISSSVLLSYWYDFWIEYSRRKLTVTTDNLAALAGMAESMQKLTAMTYLSGLWLEDLPRGFLWESTFASPGNRPEHTRFNTYHAPTWSWSSVDGPTRLVPELTPGNLGIIDDEKKQFLVTAISPLVHGTAIQLYGILKQFACVSSNNARHTPRHAPRDLDPGDQGILRQGSVVFDVPAESHQLLKAQHGRLWCLPLVGSFEISDPAQRPGLPGLPDKKTCLGMGLAKVNPMPGTDMQTFRRIGLVRLTLKDGSWHDLKHLATPIRLV</sequence>